<comment type="caution">
    <text evidence="2">The sequence shown here is derived from an EMBL/GenBank/DDBJ whole genome shotgun (WGS) entry which is preliminary data.</text>
</comment>
<sequence length="545" mass="62199">MNQLPVELLLEIFQDCLDSTRSDSHAQQLLRLQRVCLQWYTVIENRSRLWAVIYLATQPPRYVEKALQRSRNDPLWVETAAEYAEDEDEDSEPTESSLYPIHIREQAEALMGILKTEMHRIRVLVVENWQVQDVVRDNLHATLDAPALEVLRLPAGIPSDSAWFSILMSAPKLQDLEVGGFDDLKAWSSLGTASLQSLRKLILSSDYYGEAVPTLPVILHLLRSVPRLEILTLWSMNPDREQPWAATDEITSLPKLRKLVVEQCGAHNALMLLRSLVLPPGCIVRHAERYETDVRLPPLDYPRQASATLDVAATVGALLQGAGEFYFGFERRSDRVIVRIADQDAPIDMTDTDNSLVRVELPPHPDFVRDFCARLPLSRVVVLCLEAICRCERWEHARPPTFSKADEVRGLHELCAMMPSVRELRLESTFCDCVAAAYVSLVAAAPPDLTTLRIVVDEGYDLHLERRPRVFVEDLLHTLRQRELAGYPIYNLSARSKDRRDGLDREIMDEWSKRGDEGGRCDFNMDISDAWRWGEAEWYDNMDCS</sequence>
<dbReference type="SUPFAM" id="SSF52047">
    <property type="entry name" value="RNI-like"/>
    <property type="match status" value="1"/>
</dbReference>
<dbReference type="Gene3D" id="3.80.10.10">
    <property type="entry name" value="Ribonuclease Inhibitor"/>
    <property type="match status" value="1"/>
</dbReference>
<reference evidence="2 3" key="1">
    <citation type="submission" date="2021-08" db="EMBL/GenBank/DDBJ databases">
        <title>Draft Genome Sequence of Phanerochaete sordida strain YK-624.</title>
        <authorList>
            <person name="Mori T."/>
            <person name="Dohra H."/>
            <person name="Suzuki T."/>
            <person name="Kawagishi H."/>
            <person name="Hirai H."/>
        </authorList>
    </citation>
    <scope>NUCLEOTIDE SEQUENCE [LARGE SCALE GENOMIC DNA]</scope>
    <source>
        <strain evidence="2 3">YK-624</strain>
    </source>
</reference>
<dbReference type="Proteomes" id="UP000703269">
    <property type="component" value="Unassembled WGS sequence"/>
</dbReference>
<dbReference type="EMBL" id="BPQB01000189">
    <property type="protein sequence ID" value="GJF00719.1"/>
    <property type="molecule type" value="Genomic_DNA"/>
</dbReference>
<dbReference type="AlphaFoldDB" id="A0A9P3GT31"/>
<dbReference type="Gene3D" id="1.20.1280.50">
    <property type="match status" value="1"/>
</dbReference>
<dbReference type="OrthoDB" id="3053652at2759"/>
<gene>
    <name evidence="2" type="ORF">PsYK624_170170</name>
</gene>
<dbReference type="InterPro" id="IPR001810">
    <property type="entry name" value="F-box_dom"/>
</dbReference>
<proteinExistence type="predicted"/>
<evidence type="ECO:0000259" key="1">
    <source>
        <dbReference type="PROSITE" id="PS50181"/>
    </source>
</evidence>
<accession>A0A9P3GT31</accession>
<dbReference type="Pfam" id="PF12937">
    <property type="entry name" value="F-box-like"/>
    <property type="match status" value="1"/>
</dbReference>
<evidence type="ECO:0000313" key="3">
    <source>
        <dbReference type="Proteomes" id="UP000703269"/>
    </source>
</evidence>
<protein>
    <submittedName>
        <fullName evidence="2">F-box protein</fullName>
    </submittedName>
</protein>
<keyword evidence="3" id="KW-1185">Reference proteome</keyword>
<evidence type="ECO:0000313" key="2">
    <source>
        <dbReference type="EMBL" id="GJF00719.1"/>
    </source>
</evidence>
<name>A0A9P3GT31_9APHY</name>
<dbReference type="PROSITE" id="PS50181">
    <property type="entry name" value="FBOX"/>
    <property type="match status" value="1"/>
</dbReference>
<feature type="domain" description="F-box" evidence="1">
    <location>
        <begin position="1"/>
        <end position="53"/>
    </location>
</feature>
<dbReference type="InterPro" id="IPR032675">
    <property type="entry name" value="LRR_dom_sf"/>
</dbReference>
<dbReference type="InterPro" id="IPR036047">
    <property type="entry name" value="F-box-like_dom_sf"/>
</dbReference>
<dbReference type="SUPFAM" id="SSF81383">
    <property type="entry name" value="F-box domain"/>
    <property type="match status" value="1"/>
</dbReference>
<organism evidence="2 3">
    <name type="scientific">Phanerochaete sordida</name>
    <dbReference type="NCBI Taxonomy" id="48140"/>
    <lineage>
        <taxon>Eukaryota</taxon>
        <taxon>Fungi</taxon>
        <taxon>Dikarya</taxon>
        <taxon>Basidiomycota</taxon>
        <taxon>Agaricomycotina</taxon>
        <taxon>Agaricomycetes</taxon>
        <taxon>Polyporales</taxon>
        <taxon>Phanerochaetaceae</taxon>
        <taxon>Phanerochaete</taxon>
    </lineage>
</organism>